<feature type="transmembrane region" description="Helical" evidence="2">
    <location>
        <begin position="187"/>
        <end position="207"/>
    </location>
</feature>
<dbReference type="STRING" id="230819.A0A5C3L633"/>
<keyword evidence="2" id="KW-0472">Membrane</keyword>
<feature type="transmembrane region" description="Helical" evidence="2">
    <location>
        <begin position="141"/>
        <end position="166"/>
    </location>
</feature>
<evidence type="ECO:0000259" key="3">
    <source>
        <dbReference type="Pfam" id="PF20152"/>
    </source>
</evidence>
<organism evidence="4 5">
    <name type="scientific">Coprinopsis marcescibilis</name>
    <name type="common">Agaric fungus</name>
    <name type="synonym">Psathyrella marcescibilis</name>
    <dbReference type="NCBI Taxonomy" id="230819"/>
    <lineage>
        <taxon>Eukaryota</taxon>
        <taxon>Fungi</taxon>
        <taxon>Dikarya</taxon>
        <taxon>Basidiomycota</taxon>
        <taxon>Agaricomycotina</taxon>
        <taxon>Agaricomycetes</taxon>
        <taxon>Agaricomycetidae</taxon>
        <taxon>Agaricales</taxon>
        <taxon>Agaricineae</taxon>
        <taxon>Psathyrellaceae</taxon>
        <taxon>Coprinopsis</taxon>
    </lineage>
</organism>
<dbReference type="PANTHER" id="PTHR40465:SF1">
    <property type="entry name" value="DUF6534 DOMAIN-CONTAINING PROTEIN"/>
    <property type="match status" value="1"/>
</dbReference>
<keyword evidence="5" id="KW-1185">Reference proteome</keyword>
<evidence type="ECO:0000313" key="4">
    <source>
        <dbReference type="EMBL" id="TFK28092.1"/>
    </source>
</evidence>
<dbReference type="Pfam" id="PF20152">
    <property type="entry name" value="DUF6534"/>
    <property type="match status" value="1"/>
</dbReference>
<feature type="region of interest" description="Disordered" evidence="1">
    <location>
        <begin position="280"/>
        <end position="322"/>
    </location>
</feature>
<proteinExistence type="predicted"/>
<evidence type="ECO:0000313" key="5">
    <source>
        <dbReference type="Proteomes" id="UP000307440"/>
    </source>
</evidence>
<dbReference type="EMBL" id="ML210158">
    <property type="protein sequence ID" value="TFK28092.1"/>
    <property type="molecule type" value="Genomic_DNA"/>
</dbReference>
<feature type="transmembrane region" description="Helical" evidence="2">
    <location>
        <begin position="80"/>
        <end position="100"/>
    </location>
</feature>
<dbReference type="InterPro" id="IPR045339">
    <property type="entry name" value="DUF6534"/>
</dbReference>
<dbReference type="PANTHER" id="PTHR40465">
    <property type="entry name" value="CHROMOSOME 1, WHOLE GENOME SHOTGUN SEQUENCE"/>
    <property type="match status" value="1"/>
</dbReference>
<evidence type="ECO:0000256" key="2">
    <source>
        <dbReference type="SAM" id="Phobius"/>
    </source>
</evidence>
<feature type="transmembrane region" description="Helical" evidence="2">
    <location>
        <begin position="107"/>
        <end position="129"/>
    </location>
</feature>
<keyword evidence="2" id="KW-0812">Transmembrane</keyword>
<reference evidence="4 5" key="1">
    <citation type="journal article" date="2019" name="Nat. Ecol. Evol.">
        <title>Megaphylogeny resolves global patterns of mushroom evolution.</title>
        <authorList>
            <person name="Varga T."/>
            <person name="Krizsan K."/>
            <person name="Foldi C."/>
            <person name="Dima B."/>
            <person name="Sanchez-Garcia M."/>
            <person name="Sanchez-Ramirez S."/>
            <person name="Szollosi G.J."/>
            <person name="Szarkandi J.G."/>
            <person name="Papp V."/>
            <person name="Albert L."/>
            <person name="Andreopoulos W."/>
            <person name="Angelini C."/>
            <person name="Antonin V."/>
            <person name="Barry K.W."/>
            <person name="Bougher N.L."/>
            <person name="Buchanan P."/>
            <person name="Buyck B."/>
            <person name="Bense V."/>
            <person name="Catcheside P."/>
            <person name="Chovatia M."/>
            <person name="Cooper J."/>
            <person name="Damon W."/>
            <person name="Desjardin D."/>
            <person name="Finy P."/>
            <person name="Geml J."/>
            <person name="Haridas S."/>
            <person name="Hughes K."/>
            <person name="Justo A."/>
            <person name="Karasinski D."/>
            <person name="Kautmanova I."/>
            <person name="Kiss B."/>
            <person name="Kocsube S."/>
            <person name="Kotiranta H."/>
            <person name="LaButti K.M."/>
            <person name="Lechner B.E."/>
            <person name="Liimatainen K."/>
            <person name="Lipzen A."/>
            <person name="Lukacs Z."/>
            <person name="Mihaltcheva S."/>
            <person name="Morgado L.N."/>
            <person name="Niskanen T."/>
            <person name="Noordeloos M.E."/>
            <person name="Ohm R.A."/>
            <person name="Ortiz-Santana B."/>
            <person name="Ovrebo C."/>
            <person name="Racz N."/>
            <person name="Riley R."/>
            <person name="Savchenko A."/>
            <person name="Shiryaev A."/>
            <person name="Soop K."/>
            <person name="Spirin V."/>
            <person name="Szebenyi C."/>
            <person name="Tomsovsky M."/>
            <person name="Tulloss R.E."/>
            <person name="Uehling J."/>
            <person name="Grigoriev I.V."/>
            <person name="Vagvolgyi C."/>
            <person name="Papp T."/>
            <person name="Martin F.M."/>
            <person name="Miettinen O."/>
            <person name="Hibbett D.S."/>
            <person name="Nagy L.G."/>
        </authorList>
    </citation>
    <scope>NUCLEOTIDE SEQUENCE [LARGE SCALE GENOMIC DNA]</scope>
    <source>
        <strain evidence="4 5">CBS 121175</strain>
    </source>
</reference>
<accession>A0A5C3L633</accession>
<evidence type="ECO:0000256" key="1">
    <source>
        <dbReference type="SAM" id="MobiDB-lite"/>
    </source>
</evidence>
<feature type="transmembrane region" description="Helical" evidence="2">
    <location>
        <begin position="213"/>
        <end position="233"/>
    </location>
</feature>
<dbReference type="Proteomes" id="UP000307440">
    <property type="component" value="Unassembled WGS sequence"/>
</dbReference>
<feature type="transmembrane region" description="Helical" evidence="2">
    <location>
        <begin position="12"/>
        <end position="34"/>
    </location>
</feature>
<keyword evidence="2" id="KW-1133">Transmembrane helix</keyword>
<feature type="domain" description="DUF6534" evidence="3">
    <location>
        <begin position="152"/>
        <end position="237"/>
    </location>
</feature>
<dbReference type="AlphaFoldDB" id="A0A5C3L633"/>
<name>A0A5C3L633_COPMA</name>
<feature type="compositionally biased region" description="Polar residues" evidence="1">
    <location>
        <begin position="294"/>
        <end position="309"/>
    </location>
</feature>
<sequence>MGLSNDTFGAMMVGAWISMIMFGITTLQTYYYYYHYPKDRKAIKIIASRNFYSDSMILDTVHVILMCHALHYYLVTSISSSLNIVIAFVVQAFFTQRIYSLCRRRKWLITGVIGFTVFAHFETVVFIYIKKDFSRIREMTYYAAVPFAISVVLSDVFISAALCMFLDGSRTGYEDTNSIINRLMVFSINRCILICIVALVELIVFIAKPHSLYVFAIDFIVGKLYANSLLAALNSRMAIRTNRTDNQSSDVSTSFNLATMPSTVRTETTGDVRQEHIPNLQEGVTSKWDDEKPTASSTRAVNTSSSDHLTSIVRRPGTTGDV</sequence>
<gene>
    <name evidence="4" type="ORF">FA15DRAFT_678524</name>
</gene>
<protein>
    <recommendedName>
        <fullName evidence="3">DUF6534 domain-containing protein</fullName>
    </recommendedName>
</protein>
<dbReference type="OrthoDB" id="3012488at2759"/>